<feature type="compositionally biased region" description="Basic and acidic residues" evidence="1">
    <location>
        <begin position="260"/>
        <end position="279"/>
    </location>
</feature>
<evidence type="ECO:0000313" key="3">
    <source>
        <dbReference type="Proteomes" id="UP001054857"/>
    </source>
</evidence>
<dbReference type="GO" id="GO:0003729">
    <property type="term" value="F:mRNA binding"/>
    <property type="evidence" value="ECO:0007669"/>
    <property type="project" value="TreeGrafter"/>
</dbReference>
<feature type="compositionally biased region" description="Basic and acidic residues" evidence="1">
    <location>
        <begin position="102"/>
        <end position="131"/>
    </location>
</feature>
<sequence>MSDWADQVENEEARNGALANKSDFPSLGDAVKMQPKSKGKSKGVKLQLGEFLATQSGSKGEFTDKSLQDKQILASLPTAPRGGPREEGEGRQGGLGGGFRDYGGDREGRGSRFQRDDRPPREEREPSRADTVDDWGSTRKFVPGGDGGGFGGSRGFGGGFADRGDRGDRGDRPPREPRAPSAADMVDDWGSVRKFEPSGPSGPRGGFEDRERRGPERRFDGPPPVSKADIEDSWGRGREFKPAEQAPAPSRGFSGSRADAPVRENTAADREERWGRRAAEPTATSSSTQDAAPVERPRLKLAPRSVPAGEQASSSSAGGNAEERKPAANPFGAARPREEVLKEKGVDPIKEALKLEHGEVIRDETPAEKELKAQVEALQKQLADLKASAPSSETPAEGDEEAAKPQQQEQQQQVAELEAQLDAKERELLKLQVEEDDRVRFARGGGKDKER</sequence>
<dbReference type="InterPro" id="IPR010433">
    <property type="entry name" value="EIF-4B_pln"/>
</dbReference>
<evidence type="ECO:0000313" key="2">
    <source>
        <dbReference type="EMBL" id="GFR52488.1"/>
    </source>
</evidence>
<name>A0AAD3HTF2_9CHLO</name>
<evidence type="ECO:0000256" key="1">
    <source>
        <dbReference type="SAM" id="MobiDB-lite"/>
    </source>
</evidence>
<feature type="compositionally biased region" description="Low complexity" evidence="1">
    <location>
        <begin position="404"/>
        <end position="420"/>
    </location>
</feature>
<feature type="compositionally biased region" description="Basic and acidic residues" evidence="1">
    <location>
        <begin position="206"/>
        <end position="220"/>
    </location>
</feature>
<dbReference type="AlphaFoldDB" id="A0AAD3HTF2"/>
<feature type="compositionally biased region" description="Basic and acidic residues" evidence="1">
    <location>
        <begin position="228"/>
        <end position="242"/>
    </location>
</feature>
<accession>A0AAD3HTF2</accession>
<feature type="compositionally biased region" description="Acidic residues" evidence="1">
    <location>
        <begin position="1"/>
        <end position="10"/>
    </location>
</feature>
<feature type="region of interest" description="Disordered" evidence="1">
    <location>
        <begin position="382"/>
        <end position="420"/>
    </location>
</feature>
<keyword evidence="3" id="KW-1185">Reference proteome</keyword>
<gene>
    <name evidence="2" type="ORF">Agub_g15058</name>
</gene>
<organism evidence="2 3">
    <name type="scientific">Astrephomene gubernaculifera</name>
    <dbReference type="NCBI Taxonomy" id="47775"/>
    <lineage>
        <taxon>Eukaryota</taxon>
        <taxon>Viridiplantae</taxon>
        <taxon>Chlorophyta</taxon>
        <taxon>core chlorophytes</taxon>
        <taxon>Chlorophyceae</taxon>
        <taxon>CS clade</taxon>
        <taxon>Chlamydomonadales</taxon>
        <taxon>Astrephomenaceae</taxon>
        <taxon>Astrephomene</taxon>
    </lineage>
</organism>
<feature type="compositionally biased region" description="Low complexity" evidence="1">
    <location>
        <begin position="308"/>
        <end position="320"/>
    </location>
</feature>
<feature type="compositionally biased region" description="Basic and acidic residues" evidence="1">
    <location>
        <begin position="162"/>
        <end position="178"/>
    </location>
</feature>
<dbReference type="Pfam" id="PF06273">
    <property type="entry name" value="eIF-4B"/>
    <property type="match status" value="1"/>
</dbReference>
<feature type="compositionally biased region" description="Gly residues" evidence="1">
    <location>
        <begin position="144"/>
        <end position="161"/>
    </location>
</feature>
<protein>
    <recommendedName>
        <fullName evidence="4">Eukaryotic translation initiation factor 4B</fullName>
    </recommendedName>
</protein>
<dbReference type="EMBL" id="BMAR01000065">
    <property type="protein sequence ID" value="GFR52488.1"/>
    <property type="molecule type" value="Genomic_DNA"/>
</dbReference>
<feature type="compositionally biased region" description="Gly residues" evidence="1">
    <location>
        <begin position="91"/>
        <end position="101"/>
    </location>
</feature>
<dbReference type="GO" id="GO:0003743">
    <property type="term" value="F:translation initiation factor activity"/>
    <property type="evidence" value="ECO:0007669"/>
    <property type="project" value="InterPro"/>
</dbReference>
<dbReference type="Proteomes" id="UP001054857">
    <property type="component" value="Unassembled WGS sequence"/>
</dbReference>
<comment type="caution">
    <text evidence="2">The sequence shown here is derived from an EMBL/GenBank/DDBJ whole genome shotgun (WGS) entry which is preliminary data.</text>
</comment>
<evidence type="ECO:0008006" key="4">
    <source>
        <dbReference type="Google" id="ProtNLM"/>
    </source>
</evidence>
<dbReference type="PANTHER" id="PTHR32091:SF20">
    <property type="entry name" value="EUKARYOTIC TRANSLATION INITIATION FACTOR 4B1"/>
    <property type="match status" value="1"/>
</dbReference>
<reference evidence="2 3" key="1">
    <citation type="journal article" date="2021" name="Sci. Rep.">
        <title>Genome sequencing of the multicellular alga Astrephomene provides insights into convergent evolution of germ-soma differentiation.</title>
        <authorList>
            <person name="Yamashita S."/>
            <person name="Yamamoto K."/>
            <person name="Matsuzaki R."/>
            <person name="Suzuki S."/>
            <person name="Yamaguchi H."/>
            <person name="Hirooka S."/>
            <person name="Minakuchi Y."/>
            <person name="Miyagishima S."/>
            <person name="Kawachi M."/>
            <person name="Toyoda A."/>
            <person name="Nozaki H."/>
        </authorList>
    </citation>
    <scope>NUCLEOTIDE SEQUENCE [LARGE SCALE GENOMIC DNA]</scope>
    <source>
        <strain evidence="2 3">NIES-4017</strain>
    </source>
</reference>
<feature type="region of interest" description="Disordered" evidence="1">
    <location>
        <begin position="1"/>
        <end position="368"/>
    </location>
</feature>
<feature type="compositionally biased region" description="Basic and acidic residues" evidence="1">
    <location>
        <begin position="335"/>
        <end position="368"/>
    </location>
</feature>
<feature type="non-terminal residue" evidence="2">
    <location>
        <position position="1"/>
    </location>
</feature>
<dbReference type="PANTHER" id="PTHR32091">
    <property type="entry name" value="EUKARYOTIC TRANSLATION INITIATION FACTOR 4B"/>
    <property type="match status" value="1"/>
</dbReference>
<proteinExistence type="predicted"/>